<keyword evidence="1" id="KW-0472">Membrane</keyword>
<dbReference type="InterPro" id="IPR025205">
    <property type="entry name" value="PilX/PilW_C"/>
</dbReference>
<dbReference type="Proteomes" id="UP000295793">
    <property type="component" value="Unassembled WGS sequence"/>
</dbReference>
<evidence type="ECO:0000313" key="4">
    <source>
        <dbReference type="EMBL" id="TCS36440.1"/>
    </source>
</evidence>
<dbReference type="Pfam" id="PF14341">
    <property type="entry name" value="PilX_N"/>
    <property type="match status" value="1"/>
</dbReference>
<feature type="domain" description="PilX/PilW C-terminal" evidence="2">
    <location>
        <begin position="103"/>
        <end position="176"/>
    </location>
</feature>
<dbReference type="InterPro" id="IPR025746">
    <property type="entry name" value="PilX_N_dom"/>
</dbReference>
<evidence type="ECO:0000256" key="1">
    <source>
        <dbReference type="SAM" id="Phobius"/>
    </source>
</evidence>
<evidence type="ECO:0000259" key="2">
    <source>
        <dbReference type="Pfam" id="PF13681"/>
    </source>
</evidence>
<organism evidence="4 5">
    <name type="scientific">Reinekea marinisedimentorum</name>
    <dbReference type="NCBI Taxonomy" id="230495"/>
    <lineage>
        <taxon>Bacteria</taxon>
        <taxon>Pseudomonadati</taxon>
        <taxon>Pseudomonadota</taxon>
        <taxon>Gammaproteobacteria</taxon>
        <taxon>Oceanospirillales</taxon>
        <taxon>Saccharospirillaceae</taxon>
        <taxon>Reinekea</taxon>
    </lineage>
</organism>
<sequence length="179" mass="19271">MMKQLSYSVQKKQKGAVLIVALVILVILTILGVAVMESSVVEERMAGNLLDRNVTFQAAEAGLRAGEAAIAALVAYPTPVSSLSSGSIVNVDTISSGSPTWWDGKNYSWFSSNGGTLASTSLTTVDSQPYYVIEEYEQVCDEVADPTISDCKIVYRVTSIAKGGRNTSVLLQSLYSRRY</sequence>
<feature type="transmembrane region" description="Helical" evidence="1">
    <location>
        <begin position="16"/>
        <end position="36"/>
    </location>
</feature>
<name>A0A4V2UIJ9_9GAMM</name>
<evidence type="ECO:0000259" key="3">
    <source>
        <dbReference type="Pfam" id="PF14341"/>
    </source>
</evidence>
<reference evidence="4 5" key="1">
    <citation type="submission" date="2019-03" db="EMBL/GenBank/DDBJ databases">
        <title>Genomic Encyclopedia of Archaeal and Bacterial Type Strains, Phase II (KMG-II): from individual species to whole genera.</title>
        <authorList>
            <person name="Goeker M."/>
        </authorList>
    </citation>
    <scope>NUCLEOTIDE SEQUENCE [LARGE SCALE GENOMIC DNA]</scope>
    <source>
        <strain evidence="4 5">DSM 15388</strain>
    </source>
</reference>
<dbReference type="RefSeq" id="WP_132703813.1">
    <property type="nucleotide sequence ID" value="NZ_SLZR01000024.1"/>
</dbReference>
<gene>
    <name evidence="4" type="ORF">BCF53_12423</name>
</gene>
<keyword evidence="1" id="KW-1133">Transmembrane helix</keyword>
<accession>A0A4V2UIJ9</accession>
<dbReference type="Pfam" id="PF13681">
    <property type="entry name" value="PilX"/>
    <property type="match status" value="1"/>
</dbReference>
<dbReference type="OrthoDB" id="5298746at2"/>
<protein>
    <submittedName>
        <fullName evidence="4">Type IV pilus assembly protein PilX</fullName>
    </submittedName>
</protein>
<keyword evidence="1" id="KW-0812">Transmembrane</keyword>
<proteinExistence type="predicted"/>
<evidence type="ECO:0000313" key="5">
    <source>
        <dbReference type="Proteomes" id="UP000295793"/>
    </source>
</evidence>
<feature type="domain" description="Type 4 fimbrial biogenesis protein PilX N-terminal" evidence="3">
    <location>
        <begin position="14"/>
        <end position="64"/>
    </location>
</feature>
<dbReference type="AlphaFoldDB" id="A0A4V2UIJ9"/>
<dbReference type="EMBL" id="SLZR01000024">
    <property type="protein sequence ID" value="TCS36440.1"/>
    <property type="molecule type" value="Genomic_DNA"/>
</dbReference>
<comment type="caution">
    <text evidence="4">The sequence shown here is derived from an EMBL/GenBank/DDBJ whole genome shotgun (WGS) entry which is preliminary data.</text>
</comment>
<keyword evidence="5" id="KW-1185">Reference proteome</keyword>